<evidence type="ECO:0000313" key="2">
    <source>
        <dbReference type="EMBL" id="AFM13447.1"/>
    </source>
</evidence>
<reference evidence="2 3" key="1">
    <citation type="submission" date="2012-06" db="EMBL/GenBank/DDBJ databases">
        <title>The complete chromosome of genome of Turneriella parva DSM 21527.</title>
        <authorList>
            <consortium name="US DOE Joint Genome Institute (JGI-PGF)"/>
            <person name="Lucas S."/>
            <person name="Han J."/>
            <person name="Lapidus A."/>
            <person name="Bruce D."/>
            <person name="Goodwin L."/>
            <person name="Pitluck S."/>
            <person name="Peters L."/>
            <person name="Kyrpides N."/>
            <person name="Mavromatis K."/>
            <person name="Ivanova N."/>
            <person name="Mikhailova N."/>
            <person name="Chertkov O."/>
            <person name="Detter J.C."/>
            <person name="Tapia R."/>
            <person name="Han C."/>
            <person name="Land M."/>
            <person name="Hauser L."/>
            <person name="Markowitz V."/>
            <person name="Cheng J.-F."/>
            <person name="Hugenholtz P."/>
            <person name="Woyke T."/>
            <person name="Wu D."/>
            <person name="Gronow S."/>
            <person name="Wellnitz S."/>
            <person name="Brambilla E."/>
            <person name="Klenk H.-P."/>
            <person name="Eisen J.A."/>
        </authorList>
    </citation>
    <scope>NUCLEOTIDE SEQUENCE [LARGE SCALE GENOMIC DNA]</scope>
    <source>
        <strain evidence="3">ATCC BAA-1111 / DSM 21527 / NCTC 11395 / H</strain>
    </source>
</reference>
<sequence length="338" mass="39366">MPRVGWSVLSLLLLGPAVANAASWRNNKVDHHGNATENFSSSGLKLYVTAPRLRFAKNDEVAFHASLVNEGAYPVTIYLHENPLKNFTIIARDAEGRSLNVKEEMYFQGSKDYRDPHHTRYSGEMYPMRKLILHAGEKYEKRIRLADYVDWDSFSEKVRDLNVTAHFYPNPVQAERYFLASSSSLNLIYDQTREVPKERDNVGDASTETLRVSAREIVYLMLSAEYTRDWSQYFKYVSLRDIVRDYPEFMRLYAQDSTELQTKALAEFRKYLSGRGYHKLIRFRVLAGESRETSDTAQVRVRARRDVEGFEREYLTTYYLTKRDALWQITGVESRLAD</sequence>
<dbReference type="AlphaFoldDB" id="I4B840"/>
<dbReference type="HOGENOM" id="CLU_821211_0_0_12"/>
<protein>
    <submittedName>
        <fullName evidence="2">Uncharacterized protein</fullName>
    </submittedName>
</protein>
<gene>
    <name evidence="2" type="ordered locus">Turpa_2808</name>
</gene>
<dbReference type="EMBL" id="CP002959">
    <property type="protein sequence ID" value="AFM13447.1"/>
    <property type="molecule type" value="Genomic_DNA"/>
</dbReference>
<dbReference type="STRING" id="869212.Turpa_2808"/>
<feature type="signal peptide" evidence="1">
    <location>
        <begin position="1"/>
        <end position="21"/>
    </location>
</feature>
<name>I4B840_TURPD</name>
<proteinExistence type="predicted"/>
<dbReference type="KEGG" id="tpx:Turpa_2808"/>
<evidence type="ECO:0000256" key="1">
    <source>
        <dbReference type="SAM" id="SignalP"/>
    </source>
</evidence>
<keyword evidence="1" id="KW-0732">Signal</keyword>
<feature type="chain" id="PRO_5003686816" evidence="1">
    <location>
        <begin position="22"/>
        <end position="338"/>
    </location>
</feature>
<organism evidence="2 3">
    <name type="scientific">Turneriella parva (strain ATCC BAA-1111 / DSM 21527 / NCTC 11395 / H)</name>
    <name type="common">Leptospira parva</name>
    <dbReference type="NCBI Taxonomy" id="869212"/>
    <lineage>
        <taxon>Bacteria</taxon>
        <taxon>Pseudomonadati</taxon>
        <taxon>Spirochaetota</taxon>
        <taxon>Spirochaetia</taxon>
        <taxon>Leptospirales</taxon>
        <taxon>Leptospiraceae</taxon>
        <taxon>Turneriella</taxon>
    </lineage>
</organism>
<evidence type="ECO:0000313" key="3">
    <source>
        <dbReference type="Proteomes" id="UP000006048"/>
    </source>
</evidence>
<accession>I4B840</accession>
<dbReference type="Proteomes" id="UP000006048">
    <property type="component" value="Chromosome"/>
</dbReference>
<keyword evidence="3" id="KW-1185">Reference proteome</keyword>